<evidence type="ECO:0000313" key="2">
    <source>
        <dbReference type="EMBL" id="WXL26360.1"/>
    </source>
</evidence>
<dbReference type="InterPro" id="IPR000073">
    <property type="entry name" value="AB_hydrolase_1"/>
</dbReference>
<dbReference type="SUPFAM" id="SSF53474">
    <property type="entry name" value="alpha/beta-Hydrolases"/>
    <property type="match status" value="1"/>
</dbReference>
<dbReference type="GO" id="GO:0016787">
    <property type="term" value="F:hydrolase activity"/>
    <property type="evidence" value="ECO:0007669"/>
    <property type="project" value="UniProtKB-KW"/>
</dbReference>
<feature type="domain" description="AB hydrolase-1" evidence="1">
    <location>
        <begin position="6"/>
        <end position="232"/>
    </location>
</feature>
<dbReference type="PANTHER" id="PTHR43194">
    <property type="entry name" value="HYDROLASE ALPHA/BETA FOLD FAMILY"/>
    <property type="match status" value="1"/>
</dbReference>
<dbReference type="Proteomes" id="UP001476583">
    <property type="component" value="Chromosome"/>
</dbReference>
<reference evidence="2 3" key="1">
    <citation type="submission" date="2024-03" db="EMBL/GenBank/DDBJ databases">
        <title>Complete genome of BD2.</title>
        <authorList>
            <person name="Cao G."/>
        </authorList>
    </citation>
    <scope>NUCLEOTIDE SEQUENCE [LARGE SCALE GENOMIC DNA]</scope>
    <source>
        <strain evidence="2 3">BD2</strain>
    </source>
</reference>
<dbReference type="InterPro" id="IPR029058">
    <property type="entry name" value="AB_hydrolase_fold"/>
</dbReference>
<proteinExistence type="predicted"/>
<sequence>MRNRLILLPGWGLGTAPLQPLADALSGIDPHLLVQVEPLPTQTSADPADWLDELDANLPEDAWLGGWSLGGMLAAALAERRGERCPGLVTLASNLSFVAEPDWPTAMPVETFDAFMQNCAADAQATLKRFALLCAQGAADGRSLSRQLLASAPTVQADILLAGLEVLAALDTRPAIEQFVGPQLHLFAGSDALVPADAAQALLALVGDVEVGLIEEVSHAFILERPHEIAAAIQAFLHEARDD</sequence>
<name>A0ABZ2RL81_ECTME</name>
<organism evidence="2 3">
    <name type="scientific">Ectopseudomonas mendocina</name>
    <name type="common">Pseudomonas mendocina</name>
    <dbReference type="NCBI Taxonomy" id="300"/>
    <lineage>
        <taxon>Bacteria</taxon>
        <taxon>Pseudomonadati</taxon>
        <taxon>Pseudomonadota</taxon>
        <taxon>Gammaproteobacteria</taxon>
        <taxon>Pseudomonadales</taxon>
        <taxon>Pseudomonadaceae</taxon>
        <taxon>Ectopseudomonas</taxon>
    </lineage>
</organism>
<dbReference type="EMBL" id="CP148074">
    <property type="protein sequence ID" value="WXL26360.1"/>
    <property type="molecule type" value="Genomic_DNA"/>
</dbReference>
<dbReference type="InterPro" id="IPR050228">
    <property type="entry name" value="Carboxylesterase_BioH"/>
</dbReference>
<keyword evidence="3" id="KW-1185">Reference proteome</keyword>
<protein>
    <submittedName>
        <fullName evidence="2">Alpha/beta fold hydrolase</fullName>
    </submittedName>
</protein>
<keyword evidence="2" id="KW-0378">Hydrolase</keyword>
<dbReference type="Pfam" id="PF12697">
    <property type="entry name" value="Abhydrolase_6"/>
    <property type="match status" value="1"/>
</dbReference>
<dbReference type="Gene3D" id="3.40.50.1820">
    <property type="entry name" value="alpha/beta hydrolase"/>
    <property type="match status" value="1"/>
</dbReference>
<dbReference type="PANTHER" id="PTHR43194:SF5">
    <property type="entry name" value="PIMELOYL-[ACYL-CARRIER PROTEIN] METHYL ESTER ESTERASE"/>
    <property type="match status" value="1"/>
</dbReference>
<evidence type="ECO:0000259" key="1">
    <source>
        <dbReference type="Pfam" id="PF12697"/>
    </source>
</evidence>
<gene>
    <name evidence="2" type="ORF">WG219_02400</name>
</gene>
<accession>A0ABZ2RL81</accession>
<evidence type="ECO:0000313" key="3">
    <source>
        <dbReference type="Proteomes" id="UP001476583"/>
    </source>
</evidence>